<sequence length="156" mass="16643">MAFFSTLTDLLESALESVADGINRIAEAIPSPSDSSSSNRVVSTSARDALRLAAEKESAIAFKSFFQKHQMTIPDAQIDALVRACSASPDAGVYAAFERRFEDTAKMCANRDSIDVVKTEIDRLEDVARTLHSLSSKSEAALAAAPETGDARSAQA</sequence>
<protein>
    <submittedName>
        <fullName evidence="2">Uncharacterized protein</fullName>
    </submittedName>
</protein>
<feature type="region of interest" description="Disordered" evidence="1">
    <location>
        <begin position="135"/>
        <end position="156"/>
    </location>
</feature>
<proteinExistence type="predicted"/>
<evidence type="ECO:0000256" key="1">
    <source>
        <dbReference type="SAM" id="MobiDB-lite"/>
    </source>
</evidence>
<reference evidence="2 3" key="1">
    <citation type="submission" date="2018-06" db="EMBL/GenBank/DDBJ databases">
        <title>Towards the identification of Burkholderia cepacia strain which caused fatal septicemia.</title>
        <authorList>
            <person name="Bui L.A.T."/>
            <person name="Zakharova I.B."/>
            <person name="Shpak I.M."/>
            <person name="Teteryatnikova N."/>
            <person name="Ustinov D.V."/>
            <person name="Kuzyutina Y.A."/>
            <person name="Nguyen H.N."/>
            <person name="Antonov A.S."/>
            <person name="Avdyusheva E.F."/>
            <person name="Victorov D.V."/>
        </authorList>
    </citation>
    <scope>NUCLEOTIDE SEQUENCE [LARGE SCALE GENOMIC DNA]</scope>
    <source>
        <strain evidence="2 3">PT02</strain>
    </source>
</reference>
<dbReference type="EMBL" id="QLUZ01000014">
    <property type="protein sequence ID" value="RAQ05957.1"/>
    <property type="molecule type" value="Genomic_DNA"/>
</dbReference>
<name>A0AAQ0FBC6_BURCE</name>
<dbReference type="Proteomes" id="UP000248899">
    <property type="component" value="Unassembled WGS sequence"/>
</dbReference>
<feature type="compositionally biased region" description="Low complexity" evidence="1">
    <location>
        <begin position="135"/>
        <end position="145"/>
    </location>
</feature>
<evidence type="ECO:0000313" key="3">
    <source>
        <dbReference type="Proteomes" id="UP000248899"/>
    </source>
</evidence>
<accession>A0AAQ0FBC6</accession>
<evidence type="ECO:0000313" key="2">
    <source>
        <dbReference type="EMBL" id="RAQ05957.1"/>
    </source>
</evidence>
<dbReference type="AlphaFoldDB" id="A0AAQ0FBC6"/>
<organism evidence="2 3">
    <name type="scientific">Burkholderia cepacia</name>
    <name type="common">Pseudomonas cepacia</name>
    <dbReference type="NCBI Taxonomy" id="292"/>
    <lineage>
        <taxon>Bacteria</taxon>
        <taxon>Pseudomonadati</taxon>
        <taxon>Pseudomonadota</taxon>
        <taxon>Betaproteobacteria</taxon>
        <taxon>Burkholderiales</taxon>
        <taxon>Burkholderiaceae</taxon>
        <taxon>Burkholderia</taxon>
        <taxon>Burkholderia cepacia complex</taxon>
    </lineage>
</organism>
<gene>
    <name evidence="2" type="ORF">DPR02_22540</name>
</gene>
<comment type="caution">
    <text evidence="2">The sequence shown here is derived from an EMBL/GenBank/DDBJ whole genome shotgun (WGS) entry which is preliminary data.</text>
</comment>